<evidence type="ECO:0000313" key="2">
    <source>
        <dbReference type="EMBL" id="MDR6300663.1"/>
    </source>
</evidence>
<dbReference type="InterPro" id="IPR005151">
    <property type="entry name" value="Tail-specific_protease"/>
</dbReference>
<dbReference type="PROSITE" id="PS51257">
    <property type="entry name" value="PROKAR_LIPOPROTEIN"/>
    <property type="match status" value="1"/>
</dbReference>
<protein>
    <recommendedName>
        <fullName evidence="1">Tail specific protease domain-containing protein</fullName>
    </recommendedName>
</protein>
<dbReference type="SMART" id="SM00245">
    <property type="entry name" value="TSPc"/>
    <property type="match status" value="1"/>
</dbReference>
<organism evidence="2 3">
    <name type="scientific">Mesonia maritima</name>
    <dbReference type="NCBI Taxonomy" id="1793873"/>
    <lineage>
        <taxon>Bacteria</taxon>
        <taxon>Pseudomonadati</taxon>
        <taxon>Bacteroidota</taxon>
        <taxon>Flavobacteriia</taxon>
        <taxon>Flavobacteriales</taxon>
        <taxon>Flavobacteriaceae</taxon>
        <taxon>Mesonia</taxon>
    </lineage>
</organism>
<feature type="domain" description="Tail specific protease" evidence="1">
    <location>
        <begin position="220"/>
        <end position="434"/>
    </location>
</feature>
<dbReference type="RefSeq" id="WP_309727558.1">
    <property type="nucleotide sequence ID" value="NZ_JAVDQA010000002.1"/>
</dbReference>
<comment type="caution">
    <text evidence="2">The sequence shown here is derived from an EMBL/GenBank/DDBJ whole genome shotgun (WGS) entry which is preliminary data.</text>
</comment>
<dbReference type="EMBL" id="JAVDQA010000002">
    <property type="protein sequence ID" value="MDR6300663.1"/>
    <property type="molecule type" value="Genomic_DNA"/>
</dbReference>
<evidence type="ECO:0000259" key="1">
    <source>
        <dbReference type="SMART" id="SM00245"/>
    </source>
</evidence>
<dbReference type="PANTHER" id="PTHR32060">
    <property type="entry name" value="TAIL-SPECIFIC PROTEASE"/>
    <property type="match status" value="1"/>
</dbReference>
<reference evidence="2 3" key="1">
    <citation type="submission" date="2023-07" db="EMBL/GenBank/DDBJ databases">
        <title>Genomic Encyclopedia of Type Strains, Phase IV (KMG-IV): sequencing the most valuable type-strain genomes for metagenomic binning, comparative biology and taxonomic classification.</title>
        <authorList>
            <person name="Goeker M."/>
        </authorList>
    </citation>
    <scope>NUCLEOTIDE SEQUENCE [LARGE SCALE GENOMIC DNA]</scope>
    <source>
        <strain evidence="2 3">DSM 102814</strain>
    </source>
</reference>
<dbReference type="Gene3D" id="3.90.226.10">
    <property type="entry name" value="2-enoyl-CoA Hydratase, Chain A, domain 1"/>
    <property type="match status" value="1"/>
</dbReference>
<dbReference type="PANTHER" id="PTHR32060:SF30">
    <property type="entry name" value="CARBOXY-TERMINAL PROCESSING PROTEASE CTPA"/>
    <property type="match status" value="1"/>
</dbReference>
<dbReference type="SUPFAM" id="SSF52096">
    <property type="entry name" value="ClpP/crotonase"/>
    <property type="match status" value="1"/>
</dbReference>
<evidence type="ECO:0000313" key="3">
    <source>
        <dbReference type="Proteomes" id="UP001257659"/>
    </source>
</evidence>
<name>A0ABU1K4Y8_9FLAO</name>
<gene>
    <name evidence="2" type="ORF">GGR31_001294</name>
</gene>
<sequence>MKFLITTLLLMLTLSCEGQSSKLDSTDIYLVTFKSDDIGDIRFYLKINTNSNGKIYGGSLQNKYKENFNFLDRLKINWFSGIKDKRLIFLDGSYNNQGEFKTAFYSPLGNYYFKGKFHNNSIEGNVTTSKGVKKGTITGSLLTKDKLSQIADYQKISEKFFIAFEGNFFNPVFLKKSKYQNFKDKVLKYSTKSIDDLHYVFSIFYYLRSLPHSHIAIWRDIENEEEILEENLNEISYAFEDGLGILDINSFSYEKKTIDQIFDEIFKNDPEGLIIDLRNNPGGSIGPAIELSKFLVNSETSGGYFLSKSFYEAEKKSYDSCFVFSEGDLNLFMDAIEENECIEVKVFPGDRIFNKPIYIVVNESTASTCEPIAYALKKQNNIFLVGERTAGKMLSTKKVKLIDNFYLFVPNANYVTTESESIDQKGVAPEILIDDDEKTLKKVKELIMK</sequence>
<dbReference type="Proteomes" id="UP001257659">
    <property type="component" value="Unassembled WGS sequence"/>
</dbReference>
<accession>A0ABU1K4Y8</accession>
<dbReference type="InterPro" id="IPR029045">
    <property type="entry name" value="ClpP/crotonase-like_dom_sf"/>
</dbReference>
<proteinExistence type="predicted"/>
<dbReference type="CDD" id="cd06567">
    <property type="entry name" value="Peptidase_S41"/>
    <property type="match status" value="1"/>
</dbReference>
<dbReference type="Pfam" id="PF03572">
    <property type="entry name" value="Peptidase_S41"/>
    <property type="match status" value="1"/>
</dbReference>
<keyword evidence="3" id="KW-1185">Reference proteome</keyword>